<accession>A0ABM7CV68</accession>
<proteinExistence type="inferred from homology"/>
<evidence type="ECO:0000256" key="1">
    <source>
        <dbReference type="ARBA" id="ARBA00009346"/>
    </source>
</evidence>
<gene>
    <name evidence="3" type="ORF">EI693_20785</name>
</gene>
<dbReference type="SUPFAM" id="SSF47345">
    <property type="entry name" value="Colicin E immunity proteins"/>
    <property type="match status" value="1"/>
</dbReference>
<organism evidence="3 4">
    <name type="scientific">Pseudomonas oryziphila</name>
    <dbReference type="NCBI Taxonomy" id="2894079"/>
    <lineage>
        <taxon>Bacteria</taxon>
        <taxon>Pseudomonadati</taxon>
        <taxon>Pseudomonadota</taxon>
        <taxon>Gammaproteobacteria</taxon>
        <taxon>Pseudomonadales</taxon>
        <taxon>Pseudomonadaceae</taxon>
        <taxon>Pseudomonas</taxon>
    </lineage>
</organism>
<dbReference type="CDD" id="cd16363">
    <property type="entry name" value="Col_Im_like"/>
    <property type="match status" value="1"/>
</dbReference>
<dbReference type="InterPro" id="IPR035900">
    <property type="entry name" value="Colicin_E_sf"/>
</dbReference>
<keyword evidence="4" id="KW-1185">Reference proteome</keyword>
<protein>
    <submittedName>
        <fullName evidence="3">Bacteriocin immunity protein</fullName>
    </submittedName>
</protein>
<dbReference type="Proteomes" id="UP000272622">
    <property type="component" value="Chromosome"/>
</dbReference>
<dbReference type="Gene3D" id="1.10.1200.20">
    <property type="entry name" value="Colicin E immunity protein"/>
    <property type="match status" value="1"/>
</dbReference>
<dbReference type="PRINTS" id="PR01299">
    <property type="entry name" value="PYOCIN"/>
</dbReference>
<reference evidence="3 4" key="1">
    <citation type="submission" date="2018-12" db="EMBL/GenBank/DDBJ databases">
        <authorList>
            <person name="Li S."/>
            <person name="Yang R."/>
            <person name="Chen G."/>
            <person name="Zou L."/>
            <person name="Zhang C."/>
            <person name="Chen Y."/>
            <person name="Liu Z."/>
            <person name="Li Y."/>
            <person name="Yan Y."/>
            <person name="Huang M."/>
            <person name="Chen T."/>
        </authorList>
    </citation>
    <scope>NUCLEOTIDE SEQUENCE [LARGE SCALE GENOMIC DNA]</scope>
    <source>
        <strain evidence="3 4">2014</strain>
    </source>
</reference>
<evidence type="ECO:0000313" key="4">
    <source>
        <dbReference type="Proteomes" id="UP000272622"/>
    </source>
</evidence>
<evidence type="ECO:0000256" key="2">
    <source>
        <dbReference type="ARBA" id="ARBA00023025"/>
    </source>
</evidence>
<dbReference type="InterPro" id="IPR000290">
    <property type="entry name" value="Colicin_pyocin"/>
</dbReference>
<sequence length="89" mass="10160">MMKKTISDYTEGEFLELLKGIAYVDSVLYPSERSHTNAILEFERITQHPLGSDLLYYPTKHGLTDSLGEVIRVVKQWRAEQGLPGFKDS</sequence>
<dbReference type="Pfam" id="PF01320">
    <property type="entry name" value="Colicin_Pyocin"/>
    <property type="match status" value="1"/>
</dbReference>
<evidence type="ECO:0000313" key="3">
    <source>
        <dbReference type="EMBL" id="AZL75382.1"/>
    </source>
</evidence>
<comment type="similarity">
    <text evidence="1">Belongs to the colicins ColE2/ColE8/ColE9 and pyocins S1/S2 family.</text>
</comment>
<dbReference type="EMBL" id="CP034337">
    <property type="protein sequence ID" value="AZL75382.1"/>
    <property type="molecule type" value="Genomic_DNA"/>
</dbReference>
<keyword evidence="2" id="KW-0079">Bacteriocin immunity</keyword>
<name>A0ABM7CV68_9PSED</name>